<dbReference type="InterPro" id="IPR038765">
    <property type="entry name" value="Papain-like_cys_pep_sf"/>
</dbReference>
<accession>A0A484KPA8</accession>
<protein>
    <submittedName>
        <fullName evidence="1">Uncharacterized protein</fullName>
    </submittedName>
</protein>
<gene>
    <name evidence="1" type="ORF">CCAM_LOCUS6765</name>
</gene>
<evidence type="ECO:0000313" key="1">
    <source>
        <dbReference type="EMBL" id="VFQ64989.1"/>
    </source>
</evidence>
<reference evidence="1 2" key="1">
    <citation type="submission" date="2018-04" db="EMBL/GenBank/DDBJ databases">
        <authorList>
            <person name="Vogel A."/>
        </authorList>
    </citation>
    <scope>NUCLEOTIDE SEQUENCE [LARGE SCALE GENOMIC DNA]</scope>
</reference>
<dbReference type="AlphaFoldDB" id="A0A484KPA8"/>
<dbReference type="Proteomes" id="UP000595140">
    <property type="component" value="Unassembled WGS sequence"/>
</dbReference>
<dbReference type="SUPFAM" id="SSF54001">
    <property type="entry name" value="Cysteine proteinases"/>
    <property type="match status" value="1"/>
</dbReference>
<organism evidence="1 2">
    <name type="scientific">Cuscuta campestris</name>
    <dbReference type="NCBI Taxonomy" id="132261"/>
    <lineage>
        <taxon>Eukaryota</taxon>
        <taxon>Viridiplantae</taxon>
        <taxon>Streptophyta</taxon>
        <taxon>Embryophyta</taxon>
        <taxon>Tracheophyta</taxon>
        <taxon>Spermatophyta</taxon>
        <taxon>Magnoliopsida</taxon>
        <taxon>eudicotyledons</taxon>
        <taxon>Gunneridae</taxon>
        <taxon>Pentapetalae</taxon>
        <taxon>asterids</taxon>
        <taxon>lamiids</taxon>
        <taxon>Solanales</taxon>
        <taxon>Convolvulaceae</taxon>
        <taxon>Cuscuteae</taxon>
        <taxon>Cuscuta</taxon>
        <taxon>Cuscuta subgen. Grammica</taxon>
        <taxon>Cuscuta sect. Cleistogrammica</taxon>
    </lineage>
</organism>
<keyword evidence="2" id="KW-1185">Reference proteome</keyword>
<proteinExistence type="predicted"/>
<sequence>MATFEVDKVHRARIIENRAKCVYNNIPGAYVNKVNWVDEGVVSKKVGNQGDVPSCWIWNSVKGFEGVYQQSDPQQIPLEFSVQEGSKFYGVHYRLDDWRTLLDDETEILNALEKQPVIISVPYTSALVSYDGPNLFHEKELKVHTWDEFQSFLNDNHYKDKTLIVLLYSSAGLDHPQSIEEEFSHVGKAYEYDEDFVLLKIDLDTADFNAKLWFHIRASQGLFVFKPKPNGPREFIDARRCKVQARDLDFYHMTRWLGEEAGGFSSAYL</sequence>
<name>A0A484KPA8_9ASTE</name>
<dbReference type="EMBL" id="OOIL02000450">
    <property type="protein sequence ID" value="VFQ64989.1"/>
    <property type="molecule type" value="Genomic_DNA"/>
</dbReference>
<evidence type="ECO:0000313" key="2">
    <source>
        <dbReference type="Proteomes" id="UP000595140"/>
    </source>
</evidence>